<feature type="domain" description="Neurotransmitter-gated ion-channel transmembrane" evidence="21">
    <location>
        <begin position="123"/>
        <end position="409"/>
    </location>
</feature>
<keyword evidence="8 19" id="KW-0472">Membrane</keyword>
<evidence type="ECO:0000256" key="11">
    <source>
        <dbReference type="ARBA" id="ARBA00023173"/>
    </source>
</evidence>
<evidence type="ECO:0000313" key="23">
    <source>
        <dbReference type="Proteomes" id="UP000830375"/>
    </source>
</evidence>
<evidence type="ECO:0000256" key="19">
    <source>
        <dbReference type="SAM" id="Phobius"/>
    </source>
</evidence>
<dbReference type="PRINTS" id="PR00253">
    <property type="entry name" value="GABAARECEPTR"/>
</dbReference>
<evidence type="ECO:0000256" key="12">
    <source>
        <dbReference type="ARBA" id="ARBA00023180"/>
    </source>
</evidence>
<feature type="domain" description="Neurotransmitter-gated ion-channel ligand-binding" evidence="20">
    <location>
        <begin position="28"/>
        <end position="115"/>
    </location>
</feature>
<dbReference type="SUPFAM" id="SSF90112">
    <property type="entry name" value="Neurotransmitter-gated ion-channel transmembrane pore"/>
    <property type="match status" value="1"/>
</dbReference>
<feature type="compositionally biased region" description="Basic and acidic residues" evidence="18">
    <location>
        <begin position="214"/>
        <end position="227"/>
    </location>
</feature>
<evidence type="ECO:0000256" key="16">
    <source>
        <dbReference type="ARBA" id="ARBA00023303"/>
    </source>
</evidence>
<evidence type="ECO:0000256" key="10">
    <source>
        <dbReference type="ARBA" id="ARBA00023170"/>
    </source>
</evidence>
<dbReference type="PANTHER" id="PTHR18945">
    <property type="entry name" value="NEUROTRANSMITTER GATED ION CHANNEL"/>
    <property type="match status" value="1"/>
</dbReference>
<dbReference type="CDD" id="cd19053">
    <property type="entry name" value="LGIC_TM_GABAAR_beta"/>
    <property type="match status" value="1"/>
</dbReference>
<evidence type="ECO:0000256" key="15">
    <source>
        <dbReference type="ARBA" id="ARBA00023286"/>
    </source>
</evidence>
<dbReference type="InterPro" id="IPR036719">
    <property type="entry name" value="Neuro-gated_channel_TM_sf"/>
</dbReference>
<evidence type="ECO:0000256" key="4">
    <source>
        <dbReference type="ARBA" id="ARBA00022729"/>
    </source>
</evidence>
<evidence type="ECO:0000256" key="17">
    <source>
        <dbReference type="ARBA" id="ARBA00034104"/>
    </source>
</evidence>
<keyword evidence="5 19" id="KW-1133">Transmembrane helix</keyword>
<keyword evidence="6" id="KW-0770">Synapse</keyword>
<dbReference type="Pfam" id="PF02931">
    <property type="entry name" value="Neur_chan_LBD"/>
    <property type="match status" value="1"/>
</dbReference>
<reference evidence="22 23" key="1">
    <citation type="submission" date="2022-01" db="EMBL/GenBank/DDBJ databases">
        <title>A high-quality chromosome-level genome assembly of rohu carp, Labeo rohita.</title>
        <authorList>
            <person name="Arick M.A. II"/>
            <person name="Hsu C.-Y."/>
            <person name="Magbanua Z."/>
            <person name="Pechanova O."/>
            <person name="Grover C."/>
            <person name="Miller E."/>
            <person name="Thrash A."/>
            <person name="Ezzel L."/>
            <person name="Alam S."/>
            <person name="Benzie J."/>
            <person name="Hamilton M."/>
            <person name="Karsi A."/>
            <person name="Lawrence M.L."/>
            <person name="Peterson D.G."/>
        </authorList>
    </citation>
    <scope>NUCLEOTIDE SEQUENCE [LARGE SCALE GENOMIC DNA]</scope>
    <source>
        <strain evidence="23">BAU-BD-2019</strain>
        <tissue evidence="22">Blood</tissue>
    </source>
</reference>
<evidence type="ECO:0000256" key="3">
    <source>
        <dbReference type="ARBA" id="ARBA00022692"/>
    </source>
</evidence>
<comment type="subcellular location">
    <subcellularLocation>
        <location evidence="17">Postsynaptic cell membrane</location>
        <topology evidence="17">Multi-pass membrane protein</topology>
    </subcellularLocation>
</comment>
<dbReference type="NCBIfam" id="TIGR00860">
    <property type="entry name" value="LIC"/>
    <property type="match status" value="1"/>
</dbReference>
<dbReference type="Pfam" id="PF02932">
    <property type="entry name" value="Neur_chan_memb"/>
    <property type="match status" value="1"/>
</dbReference>
<dbReference type="PROSITE" id="PS00236">
    <property type="entry name" value="NEUROTR_ION_CHANNEL"/>
    <property type="match status" value="1"/>
</dbReference>
<evidence type="ECO:0000256" key="9">
    <source>
        <dbReference type="ARBA" id="ARBA00023157"/>
    </source>
</evidence>
<evidence type="ECO:0000259" key="20">
    <source>
        <dbReference type="Pfam" id="PF02931"/>
    </source>
</evidence>
<keyword evidence="13" id="KW-0868">Chloride</keyword>
<keyword evidence="23" id="KW-1185">Reference proteome</keyword>
<evidence type="ECO:0000256" key="8">
    <source>
        <dbReference type="ARBA" id="ARBA00023136"/>
    </source>
</evidence>
<dbReference type="InterPro" id="IPR018000">
    <property type="entry name" value="Neurotransmitter_ion_chnl_CS"/>
</dbReference>
<comment type="caution">
    <text evidence="22">The sequence shown here is derived from an EMBL/GenBank/DDBJ whole genome shotgun (WGS) entry which is preliminary data.</text>
</comment>
<accession>A0ABQ8M3A6</accession>
<name>A0ABQ8M3A6_LABRO</name>
<keyword evidence="9" id="KW-1015">Disulfide bond</keyword>
<feature type="transmembrane region" description="Helical" evidence="19">
    <location>
        <begin position="178"/>
        <end position="204"/>
    </location>
</feature>
<keyword evidence="2" id="KW-1003">Cell membrane</keyword>
<dbReference type="SUPFAM" id="SSF63712">
    <property type="entry name" value="Nicotinic receptor ligand binding domain-like"/>
    <property type="match status" value="1"/>
</dbReference>
<organism evidence="22 23">
    <name type="scientific">Labeo rohita</name>
    <name type="common">Indian major carp</name>
    <name type="synonym">Cyprinus rohita</name>
    <dbReference type="NCBI Taxonomy" id="84645"/>
    <lineage>
        <taxon>Eukaryota</taxon>
        <taxon>Metazoa</taxon>
        <taxon>Chordata</taxon>
        <taxon>Craniata</taxon>
        <taxon>Vertebrata</taxon>
        <taxon>Euteleostomi</taxon>
        <taxon>Actinopterygii</taxon>
        <taxon>Neopterygii</taxon>
        <taxon>Teleostei</taxon>
        <taxon>Ostariophysi</taxon>
        <taxon>Cypriniformes</taxon>
        <taxon>Cyprinidae</taxon>
        <taxon>Labeoninae</taxon>
        <taxon>Labeonini</taxon>
        <taxon>Labeo</taxon>
    </lineage>
</organism>
<evidence type="ECO:0000256" key="13">
    <source>
        <dbReference type="ARBA" id="ARBA00023214"/>
    </source>
</evidence>
<keyword evidence="3 19" id="KW-0812">Transmembrane</keyword>
<dbReference type="Gene3D" id="1.20.58.390">
    <property type="entry name" value="Neurotransmitter-gated ion-channel transmembrane domain"/>
    <property type="match status" value="1"/>
</dbReference>
<keyword evidence="14" id="KW-0628">Postsynaptic cell membrane</keyword>
<keyword evidence="10 22" id="KW-0675">Receptor</keyword>
<dbReference type="InterPro" id="IPR002289">
    <property type="entry name" value="GABAAb_rcpt"/>
</dbReference>
<evidence type="ECO:0000256" key="6">
    <source>
        <dbReference type="ARBA" id="ARBA00023018"/>
    </source>
</evidence>
<feature type="transmembrane region" description="Helical" evidence="19">
    <location>
        <begin position="116"/>
        <end position="140"/>
    </location>
</feature>
<feature type="compositionally biased region" description="Basic and acidic residues" evidence="18">
    <location>
        <begin position="420"/>
        <end position="435"/>
    </location>
</feature>
<feature type="region of interest" description="Disordered" evidence="18">
    <location>
        <begin position="214"/>
        <end position="236"/>
    </location>
</feature>
<keyword evidence="12" id="KW-0325">Glycoprotein</keyword>
<feature type="region of interest" description="Disordered" evidence="18">
    <location>
        <begin position="416"/>
        <end position="435"/>
    </location>
</feature>
<keyword evidence="11" id="KW-0869">Chloride channel</keyword>
<evidence type="ECO:0000256" key="18">
    <source>
        <dbReference type="SAM" id="MobiDB-lite"/>
    </source>
</evidence>
<dbReference type="InterPro" id="IPR006202">
    <property type="entry name" value="Neur_chan_lig-bd"/>
</dbReference>
<feature type="transmembrane region" description="Helical" evidence="19">
    <location>
        <begin position="146"/>
        <end position="166"/>
    </location>
</feature>
<dbReference type="InterPro" id="IPR006029">
    <property type="entry name" value="Neurotrans-gated_channel_TM"/>
</dbReference>
<dbReference type="Proteomes" id="UP000830375">
    <property type="component" value="Unassembled WGS sequence"/>
</dbReference>
<evidence type="ECO:0000313" key="22">
    <source>
        <dbReference type="EMBL" id="KAI2656696.1"/>
    </source>
</evidence>
<evidence type="ECO:0000256" key="14">
    <source>
        <dbReference type="ARBA" id="ARBA00023257"/>
    </source>
</evidence>
<keyword evidence="7" id="KW-0406">Ion transport</keyword>
<evidence type="ECO:0000256" key="2">
    <source>
        <dbReference type="ARBA" id="ARBA00022475"/>
    </source>
</evidence>
<dbReference type="PRINTS" id="PR01160">
    <property type="entry name" value="GABAARBETA"/>
</dbReference>
<gene>
    <name evidence="22" type="ORF">H4Q32_020677</name>
</gene>
<keyword evidence="15" id="KW-1071">Ligand-gated ion channel</keyword>
<keyword evidence="1" id="KW-0813">Transport</keyword>
<proteinExistence type="predicted"/>
<keyword evidence="16" id="KW-0407">Ion channel</keyword>
<evidence type="ECO:0000256" key="5">
    <source>
        <dbReference type="ARBA" id="ARBA00022989"/>
    </source>
</evidence>
<dbReference type="InterPro" id="IPR036734">
    <property type="entry name" value="Neur_chan_lig-bd_sf"/>
</dbReference>
<keyword evidence="4" id="KW-0732">Signal</keyword>
<dbReference type="InterPro" id="IPR006201">
    <property type="entry name" value="Neur_channel"/>
</dbReference>
<dbReference type="InterPro" id="IPR006028">
    <property type="entry name" value="GABAA/Glycine_rcpt"/>
</dbReference>
<evidence type="ECO:0000259" key="21">
    <source>
        <dbReference type="Pfam" id="PF02932"/>
    </source>
</evidence>
<dbReference type="InterPro" id="IPR038050">
    <property type="entry name" value="Neuro_actylchol_rec"/>
</dbReference>
<dbReference type="EMBL" id="JACTAM010000014">
    <property type="protein sequence ID" value="KAI2656696.1"/>
    <property type="molecule type" value="Genomic_DNA"/>
</dbReference>
<protein>
    <submittedName>
        <fullName evidence="22">Gamma-aminobutyric acid receptor subunit beta-2</fullName>
    </submittedName>
</protein>
<evidence type="ECO:0000256" key="1">
    <source>
        <dbReference type="ARBA" id="ARBA00022448"/>
    </source>
</evidence>
<evidence type="ECO:0000256" key="7">
    <source>
        <dbReference type="ARBA" id="ARBA00023065"/>
    </source>
</evidence>
<sequence length="594" mass="67894">MHAGKERWKMEREKMKGVLEMKEIEKGITTTAACMMDLRRYPLDEQNCTLEIESYGYTTDDIEFYWRGGDGAVSGVERIELPQFSIVDYKLISKNVVFSTGSYPRLSLSFKLKRNIGYFILQTYMPSILITILSWVSFWINYDASAARVALGITTVLTMTTINTHLRETLPKIPYVKAIDMYLMGCFVFVFLALLEYAFVNYIFFGRGPQRQKKAAESRHGQQRETQARPQQGTAELPAHTGFVDKGLWSVGARFSEWLVGSVVQRDDALYARMKQREIDGYESMWDPIFAEDAALGLGDQRLKMTPDDIRLTTVEMKNEMGPSDLSRGLGDPRSTMLAYDSSTLQYRRAAMARQNYGHSALERHATQKKSRLRRRASQLKVNIPDLSDVNSIDKWSRMIFPTFTGFTTSIKRIRRAERTKKENKEDGKTKERRSTFEKKKISGRLFRFFILKTLRKHIGGGTGEKKHAISFKSMLWFVFFISCREPEHNAFSFDTLKVLLFFQMSLQDAMQRHCQEAIQGIFTTGPFTIVFFDVGPTRKLSPIKTKVLSDAGEIRTGWATTKDTCDPAEKDGLTWTITLVVGLAVRSGCVNST</sequence>
<dbReference type="Gene3D" id="2.70.170.10">
    <property type="entry name" value="Neurotransmitter-gated ion-channel ligand-binding domain"/>
    <property type="match status" value="1"/>
</dbReference>